<keyword evidence="3" id="KW-0203">Cytokinin biosynthesis</keyword>
<dbReference type="PANTHER" id="PTHR31223:SF70">
    <property type="entry name" value="LOG FAMILY PROTEIN YJL055W"/>
    <property type="match status" value="1"/>
</dbReference>
<name>A0A8E6B5Z6_9BACT</name>
<organism evidence="4 5">
    <name type="scientific">Telmatocola sphagniphila</name>
    <dbReference type="NCBI Taxonomy" id="1123043"/>
    <lineage>
        <taxon>Bacteria</taxon>
        <taxon>Pseudomonadati</taxon>
        <taxon>Planctomycetota</taxon>
        <taxon>Planctomycetia</taxon>
        <taxon>Gemmatales</taxon>
        <taxon>Gemmataceae</taxon>
    </lineage>
</organism>
<dbReference type="RefSeq" id="WP_213496054.1">
    <property type="nucleotide sequence ID" value="NZ_CP074694.1"/>
</dbReference>
<dbReference type="PANTHER" id="PTHR31223">
    <property type="entry name" value="LOG FAMILY PROTEIN YJL055W"/>
    <property type="match status" value="1"/>
</dbReference>
<keyword evidence="5" id="KW-1185">Reference proteome</keyword>
<proteinExistence type="inferred from homology"/>
<dbReference type="EMBL" id="CP074694">
    <property type="protein sequence ID" value="QVL31776.1"/>
    <property type="molecule type" value="Genomic_DNA"/>
</dbReference>
<dbReference type="EC" id="3.2.2.n1" evidence="3"/>
<evidence type="ECO:0000256" key="2">
    <source>
        <dbReference type="ARBA" id="ARBA00006763"/>
    </source>
</evidence>
<dbReference type="Gene3D" id="3.40.50.450">
    <property type="match status" value="1"/>
</dbReference>
<dbReference type="AlphaFoldDB" id="A0A8E6B5Z6"/>
<dbReference type="GO" id="GO:0008714">
    <property type="term" value="F:AMP nucleosidase activity"/>
    <property type="evidence" value="ECO:0007669"/>
    <property type="project" value="UniProtKB-EC"/>
</dbReference>
<dbReference type="InterPro" id="IPR005269">
    <property type="entry name" value="LOG"/>
</dbReference>
<evidence type="ECO:0000256" key="1">
    <source>
        <dbReference type="ARBA" id="ARBA00000274"/>
    </source>
</evidence>
<keyword evidence="3" id="KW-0378">Hydrolase</keyword>
<dbReference type="InterPro" id="IPR031100">
    <property type="entry name" value="LOG_fam"/>
</dbReference>
<comment type="similarity">
    <text evidence="2 3">Belongs to the LOG family.</text>
</comment>
<reference evidence="4" key="1">
    <citation type="submission" date="2021-05" db="EMBL/GenBank/DDBJ databases">
        <title>Complete genome sequence of the cellulolytic planctomycete Telmatocola sphagniphila SP2T and characterization of the first cellulase from planctomycetes.</title>
        <authorList>
            <person name="Rakitin A.L."/>
            <person name="Beletsky A.V."/>
            <person name="Naumoff D.G."/>
            <person name="Kulichevskaya I.S."/>
            <person name="Mardanov A.V."/>
            <person name="Ravin N.V."/>
            <person name="Dedysh S.N."/>
        </authorList>
    </citation>
    <scope>NUCLEOTIDE SEQUENCE</scope>
    <source>
        <strain evidence="4">SP2T</strain>
    </source>
</reference>
<dbReference type="NCBIfam" id="TIGR00730">
    <property type="entry name" value="Rossman fold protein, TIGR00730 family"/>
    <property type="match status" value="1"/>
</dbReference>
<sequence length="187" mass="20542">MKYLCVYCGSQKGTNPRYVELTRNLGESLARRGITLVYGGGAIGLMGTLAESVLSAGGQVIGVIPRFLDEKEIAKADCTELIVVETMAQRKGVMSERADGFLALPGGYGTLDELFESLTEAQLNIHAKPIGLWNAFGFFDPLLSWIDKAESEGFLKTKYGLRPLNKRPLLQVDSDLERLLDALTRNR</sequence>
<dbReference type="Proteomes" id="UP000676194">
    <property type="component" value="Chromosome"/>
</dbReference>
<protein>
    <recommendedName>
        <fullName evidence="3">Cytokinin riboside 5'-monophosphate phosphoribohydrolase</fullName>
        <ecNumber evidence="3">3.2.2.n1</ecNumber>
    </recommendedName>
</protein>
<dbReference type="GO" id="GO:0009691">
    <property type="term" value="P:cytokinin biosynthetic process"/>
    <property type="evidence" value="ECO:0007669"/>
    <property type="project" value="UniProtKB-UniRule"/>
</dbReference>
<dbReference type="SUPFAM" id="SSF102405">
    <property type="entry name" value="MCP/YpsA-like"/>
    <property type="match status" value="1"/>
</dbReference>
<evidence type="ECO:0000313" key="4">
    <source>
        <dbReference type="EMBL" id="QVL31776.1"/>
    </source>
</evidence>
<dbReference type="Pfam" id="PF03641">
    <property type="entry name" value="Lysine_decarbox"/>
    <property type="match status" value="1"/>
</dbReference>
<evidence type="ECO:0000256" key="3">
    <source>
        <dbReference type="RuleBase" id="RU363015"/>
    </source>
</evidence>
<evidence type="ECO:0000313" key="5">
    <source>
        <dbReference type="Proteomes" id="UP000676194"/>
    </source>
</evidence>
<accession>A0A8E6B5Z6</accession>
<comment type="catalytic activity">
    <reaction evidence="1">
        <text>AMP + H2O = D-ribose 5-phosphate + adenine</text>
        <dbReference type="Rhea" id="RHEA:20129"/>
        <dbReference type="ChEBI" id="CHEBI:15377"/>
        <dbReference type="ChEBI" id="CHEBI:16708"/>
        <dbReference type="ChEBI" id="CHEBI:78346"/>
        <dbReference type="ChEBI" id="CHEBI:456215"/>
        <dbReference type="EC" id="3.2.2.4"/>
    </reaction>
</comment>
<dbReference type="KEGG" id="tsph:KIH39_23525"/>
<gene>
    <name evidence="4" type="ORF">KIH39_23525</name>
</gene>
<dbReference type="GO" id="GO:0005829">
    <property type="term" value="C:cytosol"/>
    <property type="evidence" value="ECO:0007669"/>
    <property type="project" value="TreeGrafter"/>
</dbReference>